<feature type="coiled-coil region" evidence="2">
    <location>
        <begin position="24"/>
        <end position="51"/>
    </location>
</feature>
<evidence type="ECO:0000313" key="3">
    <source>
        <dbReference type="EMBL" id="SMC92005.1"/>
    </source>
</evidence>
<dbReference type="AlphaFoldDB" id="A0A1W2D350"/>
<evidence type="ECO:0000256" key="1">
    <source>
        <dbReference type="ARBA" id="ARBA00043985"/>
    </source>
</evidence>
<evidence type="ECO:0000313" key="4">
    <source>
        <dbReference type="Proteomes" id="UP000192418"/>
    </source>
</evidence>
<dbReference type="STRING" id="1121400.SAMN02746065_11530"/>
<keyword evidence="2" id="KW-0175">Coiled coil</keyword>
<reference evidence="3 4" key="1">
    <citation type="submission" date="2017-04" db="EMBL/GenBank/DDBJ databases">
        <authorList>
            <person name="Afonso C.L."/>
            <person name="Miller P.J."/>
            <person name="Scott M.A."/>
            <person name="Spackman E."/>
            <person name="Goraichik I."/>
            <person name="Dimitrov K.M."/>
            <person name="Suarez D.L."/>
            <person name="Swayne D.E."/>
        </authorList>
    </citation>
    <scope>NUCLEOTIDE SEQUENCE [LARGE SCALE GENOMIC DNA]</scope>
    <source>
        <strain evidence="3 4">DSM 3385</strain>
    </source>
</reference>
<dbReference type="Pfam" id="PF04012">
    <property type="entry name" value="PspA_IM30"/>
    <property type="match status" value="1"/>
</dbReference>
<name>A0A1W2D350_9BACT</name>
<dbReference type="EMBL" id="FWXY01000015">
    <property type="protein sequence ID" value="SMC92005.1"/>
    <property type="molecule type" value="Genomic_DNA"/>
</dbReference>
<proteinExistence type="inferred from homology"/>
<comment type="similarity">
    <text evidence="1">Belongs to the PspA/Vipp/IM30 family.</text>
</comment>
<protein>
    <submittedName>
        <fullName evidence="3">Phage shock protein A (PspA) family protein</fullName>
    </submittedName>
</protein>
<dbReference type="InterPro" id="IPR007157">
    <property type="entry name" value="PspA_VIPP1"/>
</dbReference>
<sequence>MLKRFLKVGQSNINSVIDQLEDPIKMTEQGIRDLKKDLQAAMESLAQVKAMAMRTRKEANAKQRP</sequence>
<gene>
    <name evidence="3" type="ORF">SAMN02746065_11530</name>
</gene>
<accession>A0A1W2D350</accession>
<evidence type="ECO:0000256" key="2">
    <source>
        <dbReference type="SAM" id="Coils"/>
    </source>
</evidence>
<keyword evidence="4" id="KW-1185">Reference proteome</keyword>
<dbReference type="Proteomes" id="UP000192418">
    <property type="component" value="Unassembled WGS sequence"/>
</dbReference>
<organism evidence="3 4">
    <name type="scientific">Desulfocicer vacuolatum DSM 3385</name>
    <dbReference type="NCBI Taxonomy" id="1121400"/>
    <lineage>
        <taxon>Bacteria</taxon>
        <taxon>Pseudomonadati</taxon>
        <taxon>Thermodesulfobacteriota</taxon>
        <taxon>Desulfobacteria</taxon>
        <taxon>Desulfobacterales</taxon>
        <taxon>Desulfobacteraceae</taxon>
        <taxon>Desulfocicer</taxon>
    </lineage>
</organism>
<dbReference type="RefSeq" id="WP_084070011.1">
    <property type="nucleotide sequence ID" value="NZ_FWXY01000015.1"/>
</dbReference>